<sequence>MDDKALSAAVAFDAASELHDEEEMTAESVLEALGQVEYKVRLLFTTTHHQKLVSKEERKQMLKDIESYQSFASEMEEVDPENAEAIMILAEKVLAILDGNAFLEDGKKKTLQSCLDHAEAAGWDALADEPWRAQLVAKAAKCSYAKAAAAVADELDLRRAIEIAPSMADGSARWSTVPAGFEPPKKH</sequence>
<dbReference type="AlphaFoldDB" id="A0A2R5GQU4"/>
<dbReference type="EMBL" id="BEYU01000115">
    <property type="protein sequence ID" value="GBG32128.1"/>
    <property type="molecule type" value="Genomic_DNA"/>
</dbReference>
<organism evidence="1 2">
    <name type="scientific">Hondaea fermentalgiana</name>
    <dbReference type="NCBI Taxonomy" id="2315210"/>
    <lineage>
        <taxon>Eukaryota</taxon>
        <taxon>Sar</taxon>
        <taxon>Stramenopiles</taxon>
        <taxon>Bigyra</taxon>
        <taxon>Labyrinthulomycetes</taxon>
        <taxon>Thraustochytrida</taxon>
        <taxon>Thraustochytriidae</taxon>
        <taxon>Hondaea</taxon>
    </lineage>
</organism>
<comment type="caution">
    <text evidence="1">The sequence shown here is derived from an EMBL/GenBank/DDBJ whole genome shotgun (WGS) entry which is preliminary data.</text>
</comment>
<proteinExistence type="predicted"/>
<evidence type="ECO:0000313" key="2">
    <source>
        <dbReference type="Proteomes" id="UP000241890"/>
    </source>
</evidence>
<accession>A0A2R5GQU4</accession>
<evidence type="ECO:0000313" key="1">
    <source>
        <dbReference type="EMBL" id="GBG32128.1"/>
    </source>
</evidence>
<reference evidence="1 2" key="1">
    <citation type="submission" date="2017-12" db="EMBL/GenBank/DDBJ databases">
        <title>Sequencing, de novo assembly and annotation of complete genome of a new Thraustochytrid species, strain FCC1311.</title>
        <authorList>
            <person name="Sedici K."/>
            <person name="Godart F."/>
            <person name="Aiese Cigliano R."/>
            <person name="Sanseverino W."/>
            <person name="Barakat M."/>
            <person name="Ortet P."/>
            <person name="Marechal E."/>
            <person name="Cagnac O."/>
            <person name="Amato A."/>
        </authorList>
    </citation>
    <scope>NUCLEOTIDE SEQUENCE [LARGE SCALE GENOMIC DNA]</scope>
</reference>
<name>A0A2R5GQU4_9STRA</name>
<gene>
    <name evidence="1" type="ORF">FCC1311_083532</name>
</gene>
<dbReference type="Proteomes" id="UP000241890">
    <property type="component" value="Unassembled WGS sequence"/>
</dbReference>
<protein>
    <submittedName>
        <fullName evidence="1">Uncharacterized protein</fullName>
    </submittedName>
</protein>
<keyword evidence="2" id="KW-1185">Reference proteome</keyword>
<dbReference type="InParanoid" id="A0A2R5GQU4"/>